<reference evidence="8" key="2">
    <citation type="submission" date="2014-06" db="EMBL/GenBank/DDBJ databases">
        <title>The complete genome of Blastobotrys (Arxula) adeninivorans LS3 - a yeast of biotechnological interest.</title>
        <authorList>
            <person name="Kunze G."/>
            <person name="Gaillardin C."/>
            <person name="Czernicka M."/>
            <person name="Durrens P."/>
            <person name="Martin T."/>
            <person name="Boer E."/>
            <person name="Gabaldon T."/>
            <person name="Cruz J."/>
            <person name="Talla E."/>
            <person name="Marck C."/>
            <person name="Goffeau A."/>
            <person name="Barbe V."/>
            <person name="Baret P."/>
            <person name="Baronian K."/>
            <person name="Beier S."/>
            <person name="Bleykasten C."/>
            <person name="Bode R."/>
            <person name="Casaregola S."/>
            <person name="Despons L."/>
            <person name="Fairhead C."/>
            <person name="Giersberg M."/>
            <person name="Gierski P."/>
            <person name="Hahnel U."/>
            <person name="Hartmann A."/>
            <person name="Jankowska D."/>
            <person name="Jubin C."/>
            <person name="Jung P."/>
            <person name="Lafontaine I."/>
            <person name="Leh-Louis V."/>
            <person name="Lemaire M."/>
            <person name="Marcet-Houben M."/>
            <person name="Mascher M."/>
            <person name="Morel G."/>
            <person name="Richard G.-F."/>
            <person name="Riechen J."/>
            <person name="Sacerdot C."/>
            <person name="Sarkar A."/>
            <person name="Savel G."/>
            <person name="Schacherer J."/>
            <person name="Sherman D."/>
            <person name="Straub M.-L."/>
            <person name="Stein N."/>
            <person name="Thierry A."/>
            <person name="Trautwein-Schult A."/>
            <person name="Westhof E."/>
            <person name="Worch S."/>
            <person name="Dujon B."/>
            <person name="Souciet J.-L."/>
            <person name="Wincker P."/>
            <person name="Scholz U."/>
            <person name="Neuveglise N."/>
        </authorList>
    </citation>
    <scope>NUCLEOTIDE SEQUENCE</scope>
    <source>
        <strain evidence="8">LS3</strain>
    </source>
</reference>
<gene>
    <name evidence="8" type="ORF">GNLVRS02_ARAD1C05962g</name>
</gene>
<evidence type="ECO:0000256" key="6">
    <source>
        <dbReference type="SAM" id="MobiDB-lite"/>
    </source>
</evidence>
<dbReference type="GO" id="GO:0006281">
    <property type="term" value="P:DNA repair"/>
    <property type="evidence" value="ECO:0007669"/>
    <property type="project" value="InterPro"/>
</dbReference>
<feature type="compositionally biased region" description="Polar residues" evidence="6">
    <location>
        <begin position="309"/>
        <end position="327"/>
    </location>
</feature>
<feature type="region of interest" description="Disordered" evidence="6">
    <location>
        <begin position="137"/>
        <end position="166"/>
    </location>
</feature>
<feature type="compositionally biased region" description="Low complexity" evidence="6">
    <location>
        <begin position="88"/>
        <end position="107"/>
    </location>
</feature>
<dbReference type="GO" id="GO:0003700">
    <property type="term" value="F:DNA-binding transcription factor activity"/>
    <property type="evidence" value="ECO:0007669"/>
    <property type="project" value="InterPro"/>
</dbReference>
<dbReference type="SUPFAM" id="SSF57884">
    <property type="entry name" value="Ada DNA repair protein, N-terminal domain (N-Ada 10)"/>
    <property type="match status" value="1"/>
</dbReference>
<dbReference type="GO" id="GO:0008270">
    <property type="term" value="F:zinc ion binding"/>
    <property type="evidence" value="ECO:0007669"/>
    <property type="project" value="InterPro"/>
</dbReference>
<dbReference type="SUPFAM" id="SSF46689">
    <property type="entry name" value="Homeodomain-like"/>
    <property type="match status" value="1"/>
</dbReference>
<sequence length="535" mass="56187">MSIRVAAPSSSVYCRPDCSKVPADGAQVQVFEGSASAEAQGLKPCPSCRPNIDPIVASQLVDSTVSTVNASIGLDLSSGAASTMAAPTTTVSSSSSSSSSASSSTTSGPGIHRHHRSTSSFVPSELRFADELNDHRRRRASVGSGSMATLDPPAANRRRSDHKADGDHARLVDEACRHIAAAAAAAVAAVSSSDEEGGSNNSNNSSGPGRRRNSVSKPIKRKKRRGGVLGFKELASKAGLSPWHFHRVFRSVTGLTPKAYGEACWNALTNQEVDVRDATNSATNGHSDAAAHASPRRSSSPTSSHATGSKHNGNSRAYFELNNSMSDSAEAESRGSTPQRSPYSLSPGSPHLEDETSVPPQAGATVSPDSLMTPVQMMDYSHSGMDLYMPNKMDDIMPDFSMDSTSLSSHMPMQLQQPIPGSMNSSWGSQMFVHEPLPEPMGQMPVPEGTLPGGMVGPVALGSAGPVGESLFVDSAPQAPVTTEPLTILEAANYSNDWMSTPHHPEFMEEGSKDPFLQNSMGTPLTEWVEPATSG</sequence>
<dbReference type="Gene3D" id="3.40.10.10">
    <property type="entry name" value="DNA Methylphosphotriester Repair Domain"/>
    <property type="match status" value="1"/>
</dbReference>
<keyword evidence="2" id="KW-0489">Methyltransferase</keyword>
<comment type="cofactor">
    <cofactor evidence="1">
        <name>Zn(2+)</name>
        <dbReference type="ChEBI" id="CHEBI:29105"/>
    </cofactor>
</comment>
<organism evidence="8">
    <name type="scientific">Blastobotrys adeninivorans</name>
    <name type="common">Yeast</name>
    <name type="synonym">Arxula adeninivorans</name>
    <dbReference type="NCBI Taxonomy" id="409370"/>
    <lineage>
        <taxon>Eukaryota</taxon>
        <taxon>Fungi</taxon>
        <taxon>Dikarya</taxon>
        <taxon>Ascomycota</taxon>
        <taxon>Saccharomycotina</taxon>
        <taxon>Dipodascomycetes</taxon>
        <taxon>Dipodascales</taxon>
        <taxon>Trichomonascaceae</taxon>
        <taxon>Blastobotrys</taxon>
    </lineage>
</organism>
<feature type="domain" description="HTH araC/xylS-type" evidence="7">
    <location>
        <begin position="213"/>
        <end position="260"/>
    </location>
</feature>
<evidence type="ECO:0000259" key="7">
    <source>
        <dbReference type="PROSITE" id="PS01124"/>
    </source>
</evidence>
<dbReference type="Pfam" id="PF00165">
    <property type="entry name" value="HTH_AraC"/>
    <property type="match status" value="1"/>
</dbReference>
<name>A0A060SZ62_BLAAD</name>
<protein>
    <submittedName>
        <fullName evidence="8">ARAD1C05962p</fullName>
    </submittedName>
</protein>
<feature type="region of interest" description="Disordered" evidence="6">
    <location>
        <begin position="190"/>
        <end position="228"/>
    </location>
</feature>
<dbReference type="Pfam" id="PF02805">
    <property type="entry name" value="Ada_Zn_binding"/>
    <property type="match status" value="1"/>
</dbReference>
<dbReference type="PROSITE" id="PS01124">
    <property type="entry name" value="HTH_ARAC_FAMILY_2"/>
    <property type="match status" value="1"/>
</dbReference>
<evidence type="ECO:0000256" key="1">
    <source>
        <dbReference type="ARBA" id="ARBA00001947"/>
    </source>
</evidence>
<dbReference type="PhylomeDB" id="A0A060SZ62"/>
<keyword evidence="2" id="KW-0808">Transferase</keyword>
<dbReference type="InterPro" id="IPR035451">
    <property type="entry name" value="Ada-like_dom_sf"/>
</dbReference>
<dbReference type="InterPro" id="IPR004026">
    <property type="entry name" value="Ada_DNA_repair_Zn-bd"/>
</dbReference>
<dbReference type="GO" id="GO:0008168">
    <property type="term" value="F:methyltransferase activity"/>
    <property type="evidence" value="ECO:0007669"/>
    <property type="project" value="UniProtKB-KW"/>
</dbReference>
<feature type="compositionally biased region" description="Low complexity" evidence="6">
    <location>
        <begin position="190"/>
        <end position="208"/>
    </location>
</feature>
<feature type="compositionally biased region" description="Low complexity" evidence="6">
    <location>
        <begin position="290"/>
        <end position="307"/>
    </location>
</feature>
<proteinExistence type="predicted"/>
<dbReference type="AlphaFoldDB" id="A0A060SZ62"/>
<evidence type="ECO:0000256" key="2">
    <source>
        <dbReference type="ARBA" id="ARBA00022603"/>
    </source>
</evidence>
<reference evidence="8" key="1">
    <citation type="submission" date="2014-02" db="EMBL/GenBank/DDBJ databases">
        <authorList>
            <person name="Genoscope - CEA"/>
        </authorList>
    </citation>
    <scope>NUCLEOTIDE SEQUENCE</scope>
    <source>
        <strain evidence="8">LS3</strain>
    </source>
</reference>
<feature type="compositionally biased region" description="Basic residues" evidence="6">
    <location>
        <begin position="209"/>
        <end position="226"/>
    </location>
</feature>
<dbReference type="GO" id="GO:0032259">
    <property type="term" value="P:methylation"/>
    <property type="evidence" value="ECO:0007669"/>
    <property type="project" value="UniProtKB-KW"/>
</dbReference>
<feature type="compositionally biased region" description="Polar residues" evidence="6">
    <location>
        <begin position="334"/>
        <end position="347"/>
    </location>
</feature>
<keyword evidence="5" id="KW-0804">Transcription</keyword>
<dbReference type="GO" id="GO:0043565">
    <property type="term" value="F:sequence-specific DNA binding"/>
    <property type="evidence" value="ECO:0007669"/>
    <property type="project" value="InterPro"/>
</dbReference>
<dbReference type="Gene3D" id="1.10.10.60">
    <property type="entry name" value="Homeodomain-like"/>
    <property type="match status" value="1"/>
</dbReference>
<dbReference type="EMBL" id="HG937693">
    <property type="protein sequence ID" value="CDP34155.1"/>
    <property type="molecule type" value="Genomic_DNA"/>
</dbReference>
<keyword evidence="3" id="KW-0805">Transcription regulation</keyword>
<evidence type="ECO:0000313" key="8">
    <source>
        <dbReference type="EMBL" id="CDP34155.1"/>
    </source>
</evidence>
<evidence type="ECO:0000256" key="3">
    <source>
        <dbReference type="ARBA" id="ARBA00023015"/>
    </source>
</evidence>
<accession>A0A060SZ62</accession>
<evidence type="ECO:0000256" key="4">
    <source>
        <dbReference type="ARBA" id="ARBA00023159"/>
    </source>
</evidence>
<keyword evidence="4" id="KW-0010">Activator</keyword>
<evidence type="ECO:0000256" key="5">
    <source>
        <dbReference type="ARBA" id="ARBA00023163"/>
    </source>
</evidence>
<feature type="region of interest" description="Disordered" evidence="6">
    <location>
        <begin position="279"/>
        <end position="371"/>
    </location>
</feature>
<dbReference type="InterPro" id="IPR018060">
    <property type="entry name" value="HTH_AraC"/>
</dbReference>
<feature type="region of interest" description="Disordered" evidence="6">
    <location>
        <begin position="88"/>
        <end position="122"/>
    </location>
</feature>
<dbReference type="InterPro" id="IPR009057">
    <property type="entry name" value="Homeodomain-like_sf"/>
</dbReference>